<reference evidence="2" key="1">
    <citation type="submission" date="2021-01" db="EMBL/GenBank/DDBJ databases">
        <authorList>
            <person name="Corre E."/>
            <person name="Pelletier E."/>
            <person name="Niang G."/>
            <person name="Scheremetjew M."/>
            <person name="Finn R."/>
            <person name="Kale V."/>
            <person name="Holt S."/>
            <person name="Cochrane G."/>
            <person name="Meng A."/>
            <person name="Brown T."/>
            <person name="Cohen L."/>
        </authorList>
    </citation>
    <scope>NUCLEOTIDE SEQUENCE</scope>
    <source>
        <strain evidence="2">Pop2</strain>
    </source>
</reference>
<organism evidence="2">
    <name type="scientific">Ditylum brightwellii</name>
    <dbReference type="NCBI Taxonomy" id="49249"/>
    <lineage>
        <taxon>Eukaryota</taxon>
        <taxon>Sar</taxon>
        <taxon>Stramenopiles</taxon>
        <taxon>Ochrophyta</taxon>
        <taxon>Bacillariophyta</taxon>
        <taxon>Mediophyceae</taxon>
        <taxon>Lithodesmiophycidae</taxon>
        <taxon>Lithodesmiales</taxon>
        <taxon>Lithodesmiaceae</taxon>
        <taxon>Ditylum</taxon>
    </lineage>
</organism>
<dbReference type="EMBL" id="HBGN01034008">
    <property type="protein sequence ID" value="CAD9351326.1"/>
    <property type="molecule type" value="Transcribed_RNA"/>
</dbReference>
<protein>
    <submittedName>
        <fullName evidence="2">Uncharacterized protein</fullName>
    </submittedName>
</protein>
<accession>A0A6U3UDE5</accession>
<evidence type="ECO:0000313" key="1">
    <source>
        <dbReference type="EMBL" id="CAD9351326.1"/>
    </source>
</evidence>
<dbReference type="InterPro" id="IPR036691">
    <property type="entry name" value="Endo/exonu/phosph_ase_sf"/>
</dbReference>
<dbReference type="EMBL" id="HBGN01034009">
    <property type="protein sequence ID" value="CAD9351327.1"/>
    <property type="molecule type" value="Transcribed_RNA"/>
</dbReference>
<name>A0A6U3UDE5_9STRA</name>
<gene>
    <name evidence="1" type="ORF">DBRI1063_LOCUS21893</name>
    <name evidence="2" type="ORF">DBRI1063_LOCUS21894</name>
</gene>
<sequence>MVLPALLQSYMQPNIILVQETKEGTNRHIGGVMILVKTIHPYLHFKQLLMLNLRDDYTTEMVRVICYIVVNNKPLSFDILYTYIPPISSGEDTRQQQIDAKTTLDQATQNTID</sequence>
<evidence type="ECO:0000313" key="2">
    <source>
        <dbReference type="EMBL" id="CAD9351327.1"/>
    </source>
</evidence>
<proteinExistence type="predicted"/>
<dbReference type="SUPFAM" id="SSF56219">
    <property type="entry name" value="DNase I-like"/>
    <property type="match status" value="1"/>
</dbReference>
<dbReference type="AlphaFoldDB" id="A0A6U3UDE5"/>